<dbReference type="Proteomes" id="UP001218188">
    <property type="component" value="Unassembled WGS sequence"/>
</dbReference>
<feature type="compositionally biased region" description="Polar residues" evidence="1">
    <location>
        <begin position="254"/>
        <end position="274"/>
    </location>
</feature>
<accession>A0AAD6S286</accession>
<feature type="compositionally biased region" description="Acidic residues" evidence="1">
    <location>
        <begin position="533"/>
        <end position="547"/>
    </location>
</feature>
<feature type="compositionally biased region" description="Basic and acidic residues" evidence="1">
    <location>
        <begin position="927"/>
        <end position="940"/>
    </location>
</feature>
<gene>
    <name evidence="2" type="ORF">C8F04DRAFT_1198895</name>
</gene>
<feature type="region of interest" description="Disordered" evidence="1">
    <location>
        <begin position="916"/>
        <end position="940"/>
    </location>
</feature>
<comment type="caution">
    <text evidence="2">The sequence shown here is derived from an EMBL/GenBank/DDBJ whole genome shotgun (WGS) entry which is preliminary data.</text>
</comment>
<evidence type="ECO:0000256" key="1">
    <source>
        <dbReference type="SAM" id="MobiDB-lite"/>
    </source>
</evidence>
<evidence type="ECO:0000313" key="3">
    <source>
        <dbReference type="Proteomes" id="UP001218188"/>
    </source>
</evidence>
<keyword evidence="3" id="KW-1185">Reference proteome</keyword>
<proteinExistence type="predicted"/>
<organism evidence="2 3">
    <name type="scientific">Mycena alexandri</name>
    <dbReference type="NCBI Taxonomy" id="1745969"/>
    <lineage>
        <taxon>Eukaryota</taxon>
        <taxon>Fungi</taxon>
        <taxon>Dikarya</taxon>
        <taxon>Basidiomycota</taxon>
        <taxon>Agaricomycotina</taxon>
        <taxon>Agaricomycetes</taxon>
        <taxon>Agaricomycetidae</taxon>
        <taxon>Agaricales</taxon>
        <taxon>Marasmiineae</taxon>
        <taxon>Mycenaceae</taxon>
        <taxon>Mycena</taxon>
    </lineage>
</organism>
<feature type="compositionally biased region" description="Basic and acidic residues" evidence="1">
    <location>
        <begin position="959"/>
        <end position="972"/>
    </location>
</feature>
<name>A0AAD6S286_9AGAR</name>
<sequence length="1508" mass="172096">MSYDPRPRPIPVLGIGQTVPILLPQPPCTKDVARTISHRVTNNPSATEQSTDPTILSTRIALPAYAVLTDVNSRLIQVCILNILGKPWLINKQPQFLNRDTYGSLPAIDRHKEGESTYQLVYDVAADVRERFTNGREIQCRPFTISAAQSEFLGTIRDANGRESLNFVALNANIGGYDEATQRPFIIKGHVETTVYIPPSSSTMPWALEAPCPTRLSLRQALDNYESHERPFFAHPINSTSIRPMLDYLQPQSPYRDLSSSLANPAGESPQSPNVPRIKYCIPPIEADTQETGRAIFNSTITHGLWQPTPHYRWHIIPPNEPHPREGTTWEFMGRTITGAQRWREFCPDGPPSPVSPTSSHREDFLMPFQGELPDVPDDTESLNSDFSSPYVEIYINQEHFNKPTSRERSYTPISREGVVVQIPDKRDRYSRPIARYIVPPRHEEEFDRLSRVAADLARDIRRSQRERPSMPHLFLRTPISRRHTYPLGTAEIYAPEDDNISSSIESLPSTHLGDSDEDAEGSPEYEYVNSDSDSDDEEESSEEFDIEFMLSPPLRPSESGDSYFPQQPARPSTPYPPFRPSPPRSSHTASLGRRPNYHQYSSSWERPVTLSDSEDDIITNSSTESVCSAMGSDGEDPLDDALELMYPPTPPPTRPPLLWRHISQQSSSSEPDVLAPNPFARGLSLSPLALPTALINLPHTTPIAHIIPSLTSLSNFAQAALTGAEKVLSGFKLTPTIPTSNQQALRSPLLQDPSTKFPFTEDEDAHVKASDELAAILASGIRAPRVYHAEVSVPSIDTDLLLGFTKGITIPAAVRDTPIRSFQQASLSPRPSYTPVSSPIFPSRFAYMLNDDMLVRPKSSTGSITESEAEVIADIFNWDDYEDEEYRAAGEWINLQPEEWLNNLVTEEIVRQAEKQEAEDAEIQDSEWKDTPQDSEWKDTPQNYWHAEIQIEEAARRAVEQDRVNNEERIQRNAQQPIPRRPKSWRENSDSESTHSVEWSGARDRERKDLNKINEDTDMTMTGFIAEIEMKDWTRQSNEEEAHNKDLSTRTWDNAAQNEWYTKRIKELTERNKKENQQPESRRGHPDDSSVRILTQPHSIPTQQTLWGPSSRRPMRNELGHISYDRTKNGCPDYMNDSPPWPIQERRRAEVLGYALEFPDSAVLQAHVKFRTRLASNLHQEQLLHTERRIRLEAEHNVHQRNSRRPITPLTKNVYPEAFRRSTTPNSDHARLTEYTLVYRQDAHYFSPGYDYSQDFSSLGFPELPRIISRRIREYEHAKRTQLAIVDRSTRHRYEGSFANTSSAENSFKDHAEQPTKRRKIHAPPLGNQVVSAEAFKTVLIDWQPHINGLRDFRNDIFFTIQRLIETVEYLDGRMEFRKIFFPFEETFEVHSVNDMYDMERSLNPDGFFRRASYHLNSLLHDAEANFLQSCATFFRATHDYELAFILEELLSMQFRDDMGVMQLLRGGFLATSHDLDGGHFDSTYGSLRDRFAELESPNAQGYAEAI</sequence>
<feature type="region of interest" description="Disordered" evidence="1">
    <location>
        <begin position="501"/>
        <end position="615"/>
    </location>
</feature>
<feature type="region of interest" description="Disordered" evidence="1">
    <location>
        <begin position="1071"/>
        <end position="1096"/>
    </location>
</feature>
<reference evidence="2" key="1">
    <citation type="submission" date="2023-03" db="EMBL/GenBank/DDBJ databases">
        <title>Massive genome expansion in bonnet fungi (Mycena s.s.) driven by repeated elements and novel gene families across ecological guilds.</title>
        <authorList>
            <consortium name="Lawrence Berkeley National Laboratory"/>
            <person name="Harder C.B."/>
            <person name="Miyauchi S."/>
            <person name="Viragh M."/>
            <person name="Kuo A."/>
            <person name="Thoen E."/>
            <person name="Andreopoulos B."/>
            <person name="Lu D."/>
            <person name="Skrede I."/>
            <person name="Drula E."/>
            <person name="Henrissat B."/>
            <person name="Morin E."/>
            <person name="Kohler A."/>
            <person name="Barry K."/>
            <person name="LaButti K."/>
            <person name="Morin E."/>
            <person name="Salamov A."/>
            <person name="Lipzen A."/>
            <person name="Mereny Z."/>
            <person name="Hegedus B."/>
            <person name="Baldrian P."/>
            <person name="Stursova M."/>
            <person name="Weitz H."/>
            <person name="Taylor A."/>
            <person name="Grigoriev I.V."/>
            <person name="Nagy L.G."/>
            <person name="Martin F."/>
            <person name="Kauserud H."/>
        </authorList>
    </citation>
    <scope>NUCLEOTIDE SEQUENCE</scope>
    <source>
        <strain evidence="2">CBHHK200</strain>
    </source>
</reference>
<evidence type="ECO:0000313" key="2">
    <source>
        <dbReference type="EMBL" id="KAJ7018565.1"/>
    </source>
</evidence>
<dbReference type="EMBL" id="JARJCM010000336">
    <property type="protein sequence ID" value="KAJ7018565.1"/>
    <property type="molecule type" value="Genomic_DNA"/>
</dbReference>
<feature type="compositionally biased region" description="Basic and acidic residues" evidence="1">
    <location>
        <begin position="1071"/>
        <end position="1091"/>
    </location>
</feature>
<feature type="region of interest" description="Disordered" evidence="1">
    <location>
        <begin position="254"/>
        <end position="277"/>
    </location>
</feature>
<protein>
    <submittedName>
        <fullName evidence="2">Uncharacterized protein</fullName>
    </submittedName>
</protein>
<feature type="compositionally biased region" description="Basic and acidic residues" evidence="1">
    <location>
        <begin position="985"/>
        <end position="1004"/>
    </location>
</feature>
<feature type="compositionally biased region" description="Pro residues" evidence="1">
    <location>
        <begin position="572"/>
        <end position="584"/>
    </location>
</feature>
<feature type="region of interest" description="Disordered" evidence="1">
    <location>
        <begin position="959"/>
        <end position="1004"/>
    </location>
</feature>
<feature type="compositionally biased region" description="Polar residues" evidence="1">
    <location>
        <begin position="501"/>
        <end position="510"/>
    </location>
</feature>